<dbReference type="SMART" id="SM00327">
    <property type="entry name" value="VWA"/>
    <property type="match status" value="1"/>
</dbReference>
<comment type="caution">
    <text evidence="3">The sequence shown here is derived from an EMBL/GenBank/DDBJ whole genome shotgun (WGS) entry which is preliminary data.</text>
</comment>
<reference evidence="3" key="1">
    <citation type="submission" date="2021-01" db="EMBL/GenBank/DDBJ databases">
        <title>Whole genome shotgun sequence of Virgisporangium aliadipatigenens NBRC 105644.</title>
        <authorList>
            <person name="Komaki H."/>
            <person name="Tamura T."/>
        </authorList>
    </citation>
    <scope>NUCLEOTIDE SEQUENCE</scope>
    <source>
        <strain evidence="3">NBRC 105644</strain>
    </source>
</reference>
<dbReference type="CDD" id="cd00198">
    <property type="entry name" value="vWFA"/>
    <property type="match status" value="1"/>
</dbReference>
<dbReference type="Proteomes" id="UP000619260">
    <property type="component" value="Unassembled WGS sequence"/>
</dbReference>
<dbReference type="EMBL" id="BOPF01000032">
    <property type="protein sequence ID" value="GIJ49955.1"/>
    <property type="molecule type" value="Genomic_DNA"/>
</dbReference>
<evidence type="ECO:0000256" key="1">
    <source>
        <dbReference type="SAM" id="MobiDB-lite"/>
    </source>
</evidence>
<proteinExistence type="predicted"/>
<sequence>MTNNRFRYGAWRGGPDPLAPPYDVRAAVDQVGAEVLAGGSLRDALRDMLRRGPDGGRGLDELAARARRMRREALRRGNLDGAVTKARAQLDQALAAEREELAGRDGDDARFAEAMLDNLPRSTAKAVEELSGYNWASDEARQLYQQILDGLRNEVLGQRFEGLKDALQGADPRTGEAIREMLHDLNGLLDKQARGEDTEQAFRDFMAKHGEFFPENPESIDELIDALARRAAAAERLMRSLTPQQREELAGLMQQALGNADLAGEMAALSANLRTLRPDLNWDRRERMQGNGPDLGYGDAANALGELSELDDLLDQLGQEHPGATLDDIDVEAVQRQLGRAAADDVRRLQELERELRRQGWLARGDDGPTLSPKALRRLGNTALKRAFSELEAGRRGQHDVRSAGAAGEATGASRPWEFGDEQPLDVVRTVGNAVKRAPGSTVTLQVEDFEVVETENRASAAVALCVDLSVSMVLDGRWGPMKQTALALSHLVATKFPQDALQIIGFGRYAMPLTQNELAGVEPDYAKGTNLQHALRIAGRHLRKHPGAEPVVLVVTDGEPTSHLLDDGEAFFDWPPRRETIEATIAEVDEITRYGATINLFMLGDDPGLRRFIDAVARRCGGRVFTPEAEDLGRYVVSDYMRARRGRRG</sequence>
<keyword evidence="4" id="KW-1185">Reference proteome</keyword>
<dbReference type="Gene3D" id="3.40.50.410">
    <property type="entry name" value="von Willebrand factor, type A domain"/>
    <property type="match status" value="1"/>
</dbReference>
<feature type="compositionally biased region" description="Low complexity" evidence="1">
    <location>
        <begin position="404"/>
        <end position="413"/>
    </location>
</feature>
<dbReference type="RefSeq" id="WP_203903407.1">
    <property type="nucleotide sequence ID" value="NZ_BOPF01000032.1"/>
</dbReference>
<organism evidence="3 4">
    <name type="scientific">Virgisporangium aliadipatigenens</name>
    <dbReference type="NCBI Taxonomy" id="741659"/>
    <lineage>
        <taxon>Bacteria</taxon>
        <taxon>Bacillati</taxon>
        <taxon>Actinomycetota</taxon>
        <taxon>Actinomycetes</taxon>
        <taxon>Micromonosporales</taxon>
        <taxon>Micromonosporaceae</taxon>
        <taxon>Virgisporangium</taxon>
    </lineage>
</organism>
<protein>
    <recommendedName>
        <fullName evidence="2">VWFA domain-containing protein</fullName>
    </recommendedName>
</protein>
<feature type="domain" description="VWFA" evidence="2">
    <location>
        <begin position="460"/>
        <end position="642"/>
    </location>
</feature>
<dbReference type="InterPro" id="IPR002035">
    <property type="entry name" value="VWF_A"/>
</dbReference>
<gene>
    <name evidence="3" type="ORF">Val02_68410</name>
</gene>
<dbReference type="InterPro" id="IPR036465">
    <property type="entry name" value="vWFA_dom_sf"/>
</dbReference>
<dbReference type="SUPFAM" id="SSF53300">
    <property type="entry name" value="vWA-like"/>
    <property type="match status" value="1"/>
</dbReference>
<evidence type="ECO:0000313" key="3">
    <source>
        <dbReference type="EMBL" id="GIJ49955.1"/>
    </source>
</evidence>
<accession>A0A8J3YU80</accession>
<evidence type="ECO:0000313" key="4">
    <source>
        <dbReference type="Proteomes" id="UP000619260"/>
    </source>
</evidence>
<dbReference type="AlphaFoldDB" id="A0A8J3YU80"/>
<feature type="region of interest" description="Disordered" evidence="1">
    <location>
        <begin position="395"/>
        <end position="419"/>
    </location>
</feature>
<name>A0A8J3YU80_9ACTN</name>
<evidence type="ECO:0000259" key="2">
    <source>
        <dbReference type="SMART" id="SM00327"/>
    </source>
</evidence>